<dbReference type="EMBL" id="CAADFX010000036">
    <property type="protein sequence ID" value="VFK55721.1"/>
    <property type="molecule type" value="Genomic_DNA"/>
</dbReference>
<reference evidence="2" key="1">
    <citation type="submission" date="2019-02" db="EMBL/GenBank/DDBJ databases">
        <authorList>
            <person name="Gruber-Vodicka R. H."/>
            <person name="Seah K. B. B."/>
        </authorList>
    </citation>
    <scope>NUCLEOTIDE SEQUENCE</scope>
    <source>
        <strain evidence="3">BECK_BY1</strain>
        <strain evidence="2">BECK_BY2</strain>
        <strain evidence="1">BECK_BY3</strain>
    </source>
</reference>
<accession>A0A450ZHA2</accession>
<evidence type="ECO:0000313" key="2">
    <source>
        <dbReference type="EMBL" id="VFK53164.1"/>
    </source>
</evidence>
<dbReference type="EMBL" id="CAADFV010000013">
    <property type="protein sequence ID" value="VFK53164.1"/>
    <property type="molecule type" value="Genomic_DNA"/>
</dbReference>
<proteinExistence type="predicted"/>
<name>A0A450ZHA2_9GAMM</name>
<evidence type="ECO:0000313" key="1">
    <source>
        <dbReference type="EMBL" id="VFK52641.1"/>
    </source>
</evidence>
<dbReference type="AlphaFoldDB" id="A0A450ZHA2"/>
<evidence type="ECO:0000313" key="3">
    <source>
        <dbReference type="EMBL" id="VFK55721.1"/>
    </source>
</evidence>
<organism evidence="2">
    <name type="scientific">Candidatus Kentrum sp. TUN</name>
    <dbReference type="NCBI Taxonomy" id="2126343"/>
    <lineage>
        <taxon>Bacteria</taxon>
        <taxon>Pseudomonadati</taxon>
        <taxon>Pseudomonadota</taxon>
        <taxon>Gammaproteobacteria</taxon>
        <taxon>Candidatus Kentrum</taxon>
    </lineage>
</organism>
<dbReference type="EMBL" id="CAADFY010000011">
    <property type="protein sequence ID" value="VFK52641.1"/>
    <property type="molecule type" value="Genomic_DNA"/>
</dbReference>
<sequence>MNRQVTFLDNMSALRAETERGLALLRAWVLSGFLFFRYVTAEGKSRNETRDLAMRGIDNFAPQGAINDTA</sequence>
<protein>
    <submittedName>
        <fullName evidence="2">Uncharacterized protein</fullName>
    </submittedName>
</protein>
<gene>
    <name evidence="3" type="ORF">BECKTUN1418D_GA0071000_10368</name>
    <name evidence="2" type="ORF">BECKTUN1418E_GA0071001_10138</name>
    <name evidence="1" type="ORF">BECKTUN1418F_GA0071002_10118</name>
</gene>